<evidence type="ECO:0000256" key="3">
    <source>
        <dbReference type="ARBA" id="ARBA00023273"/>
    </source>
</evidence>
<keyword evidence="6" id="KW-1185">Reference proteome</keyword>
<dbReference type="OrthoDB" id="75950at2759"/>
<dbReference type="OMA" id="ITPHPFK"/>
<evidence type="ECO:0000256" key="2">
    <source>
        <dbReference type="ARBA" id="ARBA00023069"/>
    </source>
</evidence>
<protein>
    <submittedName>
        <fullName evidence="7">Vicilin-like seed storage protein At2g18540</fullName>
    </submittedName>
</protein>
<evidence type="ECO:0000256" key="4">
    <source>
        <dbReference type="SAM" id="Coils"/>
    </source>
</evidence>
<keyword evidence="3" id="KW-0966">Cell projection</keyword>
<feature type="coiled-coil region" evidence="4">
    <location>
        <begin position="309"/>
        <end position="403"/>
    </location>
</feature>
<organism evidence="5">
    <name type="scientific">Apis mellifera</name>
    <name type="common">Honeybee</name>
    <dbReference type="NCBI Taxonomy" id="7460"/>
    <lineage>
        <taxon>Eukaryota</taxon>
        <taxon>Metazoa</taxon>
        <taxon>Ecdysozoa</taxon>
        <taxon>Arthropoda</taxon>
        <taxon>Hexapoda</taxon>
        <taxon>Insecta</taxon>
        <taxon>Pterygota</taxon>
        <taxon>Neoptera</taxon>
        <taxon>Endopterygota</taxon>
        <taxon>Hymenoptera</taxon>
        <taxon>Apocrita</taxon>
        <taxon>Aculeata</taxon>
        <taxon>Apoidea</taxon>
        <taxon>Anthophila</taxon>
        <taxon>Apidae</taxon>
        <taxon>Apis</taxon>
    </lineage>
</organism>
<reference evidence="7" key="2">
    <citation type="submission" date="2025-04" db="UniProtKB">
        <authorList>
            <consortium name="RefSeq"/>
        </authorList>
    </citation>
    <scope>IDENTIFICATION</scope>
    <source>
        <strain evidence="7">DH4</strain>
        <tissue evidence="7">Whole body</tissue>
    </source>
</reference>
<keyword evidence="4" id="KW-0175">Coiled coil</keyword>
<proteinExistence type="predicted"/>
<evidence type="ECO:0000256" key="1">
    <source>
        <dbReference type="ARBA" id="ARBA00004138"/>
    </source>
</evidence>
<reference evidence="5" key="1">
    <citation type="submission" date="2021-01" db="UniProtKB">
        <authorList>
            <consortium name="EnsemblMetazoa"/>
        </authorList>
    </citation>
    <scope>IDENTIFICATION</scope>
    <source>
        <strain evidence="5">DH4</strain>
    </source>
</reference>
<evidence type="ECO:0000313" key="6">
    <source>
        <dbReference type="Proteomes" id="UP000005203"/>
    </source>
</evidence>
<name>A0A7M7MPS9_APIME</name>
<dbReference type="RefSeq" id="XP_026299129.1">
    <property type="nucleotide sequence ID" value="XM_026443344.1"/>
</dbReference>
<comment type="subcellular location">
    <subcellularLocation>
        <location evidence="1">Cell projection</location>
        <location evidence="1">Cilium</location>
    </subcellularLocation>
</comment>
<dbReference type="Proteomes" id="UP000005203">
    <property type="component" value="Linkage group LG10"/>
</dbReference>
<dbReference type="AlphaFoldDB" id="A0A7M7MPS9"/>
<sequence>MVNVRREKLREILLKEEMGLIHEVIDQAQHGDDARMDDMRRTIEEIHKEEEEQRLALLAEKKMQQYMMGSALLREELSRKAVIEAKQINLAQMAENEVKRQAEKELDNFWHQMMLKEVEAKMKRDVEETKRRCLVQENDTHVLLKQIAGKSAMEEQRRRIREEDVEHMQRLREVIRKEELDKVERDRQKKEDLKKELLEQIRLAKTRLAEEDRHEKEMDRLRGVIAAEELAREEAAIVETTAALRSELLAYLEYLESLKKQEVRRNVEIDRLVQQSLNEASVRRDKAVKRFKEVRQKLLQDVLDGREEQLRIKREKEKKEEEDRSLEKEMLEKEIEMEAKLTANAKKEERERMLCYKKELEEQWKLKDETRRTEMEEGKKMYLEELKRENDEYNKRMDISQIAVPHPFKFLLKECATRYAAEKEGKCTCPPPDE</sequence>
<evidence type="ECO:0000313" key="5">
    <source>
        <dbReference type="EnsemblMetazoa" id="XP_026299129"/>
    </source>
</evidence>
<keyword evidence="2" id="KW-0969">Cilium</keyword>
<feature type="coiled-coil region" evidence="4">
    <location>
        <begin position="176"/>
        <end position="214"/>
    </location>
</feature>
<dbReference type="InterPro" id="IPR043596">
    <property type="entry name" value="CFAP53/TCHP"/>
</dbReference>
<dbReference type="GO" id="GO:0005929">
    <property type="term" value="C:cilium"/>
    <property type="evidence" value="ECO:0007669"/>
    <property type="project" value="UniProtKB-SubCell"/>
</dbReference>
<evidence type="ECO:0000313" key="7">
    <source>
        <dbReference type="RefSeq" id="XP_026299129.1"/>
    </source>
</evidence>
<dbReference type="PANTHER" id="PTHR31183">
    <property type="entry name" value="TRICHOPLEIN KERATIN FILAMENT-BINDING PROTEIN FAMILY MEMBER"/>
    <property type="match status" value="1"/>
</dbReference>
<dbReference type="EnsemblMetazoa" id="XM_026443344">
    <property type="protein sequence ID" value="XP_026299129"/>
    <property type="gene ID" value="LOC107965055"/>
</dbReference>
<accession>A0A8B8H869</accession>
<dbReference type="PANTHER" id="PTHR31183:SF1">
    <property type="entry name" value="CILIA- AND FLAGELLA-ASSOCIATED PROTEIN 53"/>
    <property type="match status" value="1"/>
</dbReference>
<dbReference type="GeneID" id="107965055"/>
<gene>
    <name evidence="7" type="primary">LOC107965055</name>
</gene>
<dbReference type="KEGG" id="ame:107965055"/>
<accession>A0A7M7MPS9</accession>